<dbReference type="Pfam" id="PF14584">
    <property type="entry name" value="DUF4446"/>
    <property type="match status" value="1"/>
</dbReference>
<dbReference type="InterPro" id="IPR027981">
    <property type="entry name" value="DUF4446"/>
</dbReference>
<dbReference type="STRING" id="1802338.A2541_01125"/>
<keyword evidence="1" id="KW-1133">Transmembrane helix</keyword>
<proteinExistence type="predicted"/>
<dbReference type="AlphaFoldDB" id="A0A1G2PHA8"/>
<reference evidence="2 3" key="1">
    <citation type="journal article" date="2016" name="Nat. Commun.">
        <title>Thousands of microbial genomes shed light on interconnected biogeochemical processes in an aquifer system.</title>
        <authorList>
            <person name="Anantharaman K."/>
            <person name="Brown C.T."/>
            <person name="Hug L.A."/>
            <person name="Sharon I."/>
            <person name="Castelle C.J."/>
            <person name="Probst A.J."/>
            <person name="Thomas B.C."/>
            <person name="Singh A."/>
            <person name="Wilkins M.J."/>
            <person name="Karaoz U."/>
            <person name="Brodie E.L."/>
            <person name="Williams K.H."/>
            <person name="Hubbard S.S."/>
            <person name="Banfield J.F."/>
        </authorList>
    </citation>
    <scope>NUCLEOTIDE SEQUENCE [LARGE SCALE GENOMIC DNA]</scope>
</reference>
<feature type="transmembrane region" description="Helical" evidence="1">
    <location>
        <begin position="6"/>
        <end position="25"/>
    </location>
</feature>
<evidence type="ECO:0000313" key="2">
    <source>
        <dbReference type="EMBL" id="OHA47001.1"/>
    </source>
</evidence>
<comment type="caution">
    <text evidence="2">The sequence shown here is derived from an EMBL/GenBank/DDBJ whole genome shotgun (WGS) entry which is preliminary data.</text>
</comment>
<dbReference type="EMBL" id="MHSQ01000022">
    <property type="protein sequence ID" value="OHA47001.1"/>
    <property type="molecule type" value="Genomic_DNA"/>
</dbReference>
<evidence type="ECO:0000313" key="3">
    <source>
        <dbReference type="Proteomes" id="UP000176965"/>
    </source>
</evidence>
<evidence type="ECO:0008006" key="4">
    <source>
        <dbReference type="Google" id="ProtNLM"/>
    </source>
</evidence>
<protein>
    <recommendedName>
        <fullName evidence="4">DUF4446 domain-containing protein</fullName>
    </recommendedName>
</protein>
<dbReference type="Proteomes" id="UP000176965">
    <property type="component" value="Unassembled WGS sequence"/>
</dbReference>
<organism evidence="2 3">
    <name type="scientific">Candidatus Taylorbacteria bacterium RIFOXYD2_FULL_36_9</name>
    <dbReference type="NCBI Taxonomy" id="1802338"/>
    <lineage>
        <taxon>Bacteria</taxon>
        <taxon>Candidatus Tayloriibacteriota</taxon>
    </lineage>
</organism>
<sequence>MNLEIYIIGGTALVIIILFAWVIWLQNKLGKLLVGKSRNLDESLSLLVKEIATLKRFRTEAEENFNNHDARLKKTISGVETIRFNPFKGNGSGGNQSFATAFLNEEKNGVIISSLYSRDHVSVFAKPIKNFVSEQGELTGEEKEALTKANKMIEQG</sequence>
<gene>
    <name evidence="2" type="ORF">A2541_01125</name>
</gene>
<accession>A0A1G2PHA8</accession>
<keyword evidence="1" id="KW-0472">Membrane</keyword>
<evidence type="ECO:0000256" key="1">
    <source>
        <dbReference type="SAM" id="Phobius"/>
    </source>
</evidence>
<name>A0A1G2PHA8_9BACT</name>
<keyword evidence="1" id="KW-0812">Transmembrane</keyword>